<feature type="domain" description="N-acetyltransferase" evidence="1">
    <location>
        <begin position="5"/>
        <end position="65"/>
    </location>
</feature>
<dbReference type="InterPro" id="IPR000182">
    <property type="entry name" value="GNAT_dom"/>
</dbReference>
<proteinExistence type="predicted"/>
<evidence type="ECO:0000313" key="2">
    <source>
        <dbReference type="EMBL" id="NYF77880.1"/>
    </source>
</evidence>
<dbReference type="AlphaFoldDB" id="A0A7Y9PDV4"/>
<gene>
    <name evidence="2" type="ORF">HDF17_000167</name>
</gene>
<dbReference type="SUPFAM" id="SSF55729">
    <property type="entry name" value="Acyl-CoA N-acyltransferases (Nat)"/>
    <property type="match status" value="1"/>
</dbReference>
<evidence type="ECO:0000259" key="1">
    <source>
        <dbReference type="Pfam" id="PF13302"/>
    </source>
</evidence>
<sequence length="66" mass="7348">MVLASWMEEQHRIPRTEWPLAIVRSDDGALIGGTGIGAVDWKKREAAFGYVLRRSTWGRGYATEAG</sequence>
<name>A0A7Y9PDV4_9BACT</name>
<dbReference type="Proteomes" id="UP000589520">
    <property type="component" value="Unassembled WGS sequence"/>
</dbReference>
<dbReference type="Gene3D" id="3.40.630.30">
    <property type="match status" value="1"/>
</dbReference>
<protein>
    <submittedName>
        <fullName evidence="2">RimJ/RimL family protein N-acetyltransferase</fullName>
    </submittedName>
</protein>
<evidence type="ECO:0000313" key="3">
    <source>
        <dbReference type="Proteomes" id="UP000589520"/>
    </source>
</evidence>
<dbReference type="InterPro" id="IPR016181">
    <property type="entry name" value="Acyl_CoA_acyltransferase"/>
</dbReference>
<accession>A0A7Y9PDV4</accession>
<reference evidence="2 3" key="1">
    <citation type="submission" date="2020-07" db="EMBL/GenBank/DDBJ databases">
        <title>Genomic Encyclopedia of Type Strains, Phase IV (KMG-V): Genome sequencing to study the core and pangenomes of soil and plant-associated prokaryotes.</title>
        <authorList>
            <person name="Whitman W."/>
        </authorList>
    </citation>
    <scope>NUCLEOTIDE SEQUENCE [LARGE SCALE GENOMIC DNA]</scope>
    <source>
        <strain evidence="2 3">X4EP2</strain>
    </source>
</reference>
<dbReference type="Pfam" id="PF13302">
    <property type="entry name" value="Acetyltransf_3"/>
    <property type="match status" value="1"/>
</dbReference>
<keyword evidence="3" id="KW-1185">Reference proteome</keyword>
<keyword evidence="2" id="KW-0808">Transferase</keyword>
<dbReference type="GO" id="GO:0016747">
    <property type="term" value="F:acyltransferase activity, transferring groups other than amino-acyl groups"/>
    <property type="evidence" value="ECO:0007669"/>
    <property type="project" value="InterPro"/>
</dbReference>
<dbReference type="EMBL" id="JACCCW010000001">
    <property type="protein sequence ID" value="NYF77880.1"/>
    <property type="molecule type" value="Genomic_DNA"/>
</dbReference>
<comment type="caution">
    <text evidence="2">The sequence shown here is derived from an EMBL/GenBank/DDBJ whole genome shotgun (WGS) entry which is preliminary data.</text>
</comment>
<organism evidence="2 3">
    <name type="scientific">Granulicella arctica</name>
    <dbReference type="NCBI Taxonomy" id="940613"/>
    <lineage>
        <taxon>Bacteria</taxon>
        <taxon>Pseudomonadati</taxon>
        <taxon>Acidobacteriota</taxon>
        <taxon>Terriglobia</taxon>
        <taxon>Terriglobales</taxon>
        <taxon>Acidobacteriaceae</taxon>
        <taxon>Granulicella</taxon>
    </lineage>
</organism>